<dbReference type="EMBL" id="OU503055">
    <property type="protein sequence ID" value="CAI9783829.1"/>
    <property type="molecule type" value="Genomic_DNA"/>
</dbReference>
<evidence type="ECO:0000313" key="2">
    <source>
        <dbReference type="EMBL" id="CAI9783829.1"/>
    </source>
</evidence>
<accession>A0AAD2AAB2</accession>
<keyword evidence="3" id="KW-1185">Reference proteome</keyword>
<sequence length="123" mass="12887">MLWLSIWCCTGGIQRGAQGILRSLWCQSYTTTTRCAGVIGGGGGNGVGYGGPNGGYSKGGTIKPTVVCQEKGPCYKKMLGCPARTSKCFTWFSGSMKGSGYGGGAMDAPWTARRHVLHIVKLS</sequence>
<name>A0AAD2AAB2_9LAMI</name>
<dbReference type="AlphaFoldDB" id="A0AAD2AAB2"/>
<evidence type="ECO:0000313" key="3">
    <source>
        <dbReference type="Proteomes" id="UP000834106"/>
    </source>
</evidence>
<feature type="signal peptide" evidence="1">
    <location>
        <begin position="1"/>
        <end position="19"/>
    </location>
</feature>
<protein>
    <recommendedName>
        <fullName evidence="4">Secreted protein</fullName>
    </recommendedName>
</protein>
<proteinExistence type="predicted"/>
<dbReference type="Proteomes" id="UP000834106">
    <property type="component" value="Chromosome 20"/>
</dbReference>
<reference evidence="2" key="1">
    <citation type="submission" date="2023-05" db="EMBL/GenBank/DDBJ databases">
        <authorList>
            <person name="Huff M."/>
        </authorList>
    </citation>
    <scope>NUCLEOTIDE SEQUENCE</scope>
</reference>
<evidence type="ECO:0000256" key="1">
    <source>
        <dbReference type="SAM" id="SignalP"/>
    </source>
</evidence>
<dbReference type="PANTHER" id="PTHR34789">
    <property type="entry name" value="EXPRESSED PROTEIN"/>
    <property type="match status" value="1"/>
</dbReference>
<dbReference type="PANTHER" id="PTHR34789:SF1">
    <property type="entry name" value="EXPRESSED PROTEIN"/>
    <property type="match status" value="1"/>
</dbReference>
<gene>
    <name evidence="2" type="ORF">FPE_LOCUS31259</name>
</gene>
<keyword evidence="1" id="KW-0732">Signal</keyword>
<feature type="chain" id="PRO_5041999693" description="Secreted protein" evidence="1">
    <location>
        <begin position="20"/>
        <end position="123"/>
    </location>
</feature>
<evidence type="ECO:0008006" key="4">
    <source>
        <dbReference type="Google" id="ProtNLM"/>
    </source>
</evidence>
<organism evidence="2 3">
    <name type="scientific">Fraxinus pennsylvanica</name>
    <dbReference type="NCBI Taxonomy" id="56036"/>
    <lineage>
        <taxon>Eukaryota</taxon>
        <taxon>Viridiplantae</taxon>
        <taxon>Streptophyta</taxon>
        <taxon>Embryophyta</taxon>
        <taxon>Tracheophyta</taxon>
        <taxon>Spermatophyta</taxon>
        <taxon>Magnoliopsida</taxon>
        <taxon>eudicotyledons</taxon>
        <taxon>Gunneridae</taxon>
        <taxon>Pentapetalae</taxon>
        <taxon>asterids</taxon>
        <taxon>lamiids</taxon>
        <taxon>Lamiales</taxon>
        <taxon>Oleaceae</taxon>
        <taxon>Oleeae</taxon>
        <taxon>Fraxinus</taxon>
    </lineage>
</organism>